<comment type="caution">
    <text evidence="9">The sequence shown here is derived from an EMBL/GenBank/DDBJ whole genome shotgun (WGS) entry which is preliminary data.</text>
</comment>
<comment type="similarity">
    <text evidence="2">Belongs to the resistance-nodulation-cell division (RND) (TC 2.A.6) family. MmpL subfamily.</text>
</comment>
<feature type="transmembrane region" description="Helical" evidence="7">
    <location>
        <begin position="332"/>
        <end position="358"/>
    </location>
</feature>
<feature type="transmembrane region" description="Helical" evidence="7">
    <location>
        <begin position="410"/>
        <end position="428"/>
    </location>
</feature>
<feature type="domain" description="Membrane transport protein MMPL" evidence="8">
    <location>
        <begin position="110"/>
        <end position="361"/>
    </location>
</feature>
<feature type="transmembrane region" description="Helical" evidence="7">
    <location>
        <begin position="765"/>
        <end position="784"/>
    </location>
</feature>
<evidence type="ECO:0000256" key="2">
    <source>
        <dbReference type="ARBA" id="ARBA00010157"/>
    </source>
</evidence>
<evidence type="ECO:0000256" key="6">
    <source>
        <dbReference type="ARBA" id="ARBA00023136"/>
    </source>
</evidence>
<feature type="transmembrane region" description="Helical" evidence="7">
    <location>
        <begin position="688"/>
        <end position="705"/>
    </location>
</feature>
<dbReference type="InterPro" id="IPR050545">
    <property type="entry name" value="Mycobact_MmpL"/>
</dbReference>
<keyword evidence="3" id="KW-1003">Cell membrane</keyword>
<reference evidence="9 10" key="1">
    <citation type="submission" date="2020-04" db="EMBL/GenBank/DDBJ databases">
        <title>Perkinsus chesapeaki whole genome sequence.</title>
        <authorList>
            <person name="Bogema D.R."/>
        </authorList>
    </citation>
    <scope>NUCLEOTIDE SEQUENCE [LARGE SCALE GENOMIC DNA]</scope>
    <source>
        <strain evidence="9">ATCC PRA-425</strain>
    </source>
</reference>
<evidence type="ECO:0000259" key="8">
    <source>
        <dbReference type="Pfam" id="PF03176"/>
    </source>
</evidence>
<dbReference type="GO" id="GO:0005886">
    <property type="term" value="C:plasma membrane"/>
    <property type="evidence" value="ECO:0007669"/>
    <property type="project" value="UniProtKB-SubCell"/>
</dbReference>
<dbReference type="OrthoDB" id="439189at2759"/>
<feature type="domain" description="Membrane transport protein MMPL" evidence="8">
    <location>
        <begin position="550"/>
        <end position="801"/>
    </location>
</feature>
<gene>
    <name evidence="9" type="ORF">FOL47_007212</name>
</gene>
<name>A0A7J6LM42_PERCH</name>
<keyword evidence="4 7" id="KW-0812">Transmembrane</keyword>
<comment type="subcellular location">
    <subcellularLocation>
        <location evidence="1">Cell membrane</location>
        <topology evidence="1">Multi-pass membrane protein</topology>
    </subcellularLocation>
</comment>
<feature type="transmembrane region" description="Helical" evidence="7">
    <location>
        <begin position="204"/>
        <end position="221"/>
    </location>
</feature>
<accession>A0A7J6LM42</accession>
<evidence type="ECO:0000256" key="3">
    <source>
        <dbReference type="ARBA" id="ARBA00022475"/>
    </source>
</evidence>
<evidence type="ECO:0000256" key="1">
    <source>
        <dbReference type="ARBA" id="ARBA00004651"/>
    </source>
</evidence>
<evidence type="ECO:0000313" key="10">
    <source>
        <dbReference type="Proteomes" id="UP000591131"/>
    </source>
</evidence>
<evidence type="ECO:0000256" key="7">
    <source>
        <dbReference type="SAM" id="Phobius"/>
    </source>
</evidence>
<dbReference type="EMBL" id="JAAPAO010000418">
    <property type="protein sequence ID" value="KAF4660307.1"/>
    <property type="molecule type" value="Genomic_DNA"/>
</dbReference>
<sequence length="830" mass="91320">MTRFCVVSVPNSRQFIPKYVAALKRFRYVLIAFWAVSFSLAIVGTLHVYEHVNNTILPPRGYPSWHAVRAVERLYGSEATLTPEVLLVELPESSAYDIITDGLINNITMKVEDFWKDSSGVSIQGYTSAQALPGVARLFVSDNNKSSIMTVMFSHNWTTNEIYRQEQEVIIMLENDFASFNLDVQFSGPHTFAKEVPAILERDLLIIHIFVIPITFVVLAISLRSWRLLLLQLLVIAMSVTYSCASLYIISMWIRASSASPILTIVILLALSIDYSLILLTRFHEEVVRQEQTIEDACIEMLRTSGGVVLASGGILVLCFAWILVVQTFTSVALSFVISLLHCITLTLTVTPTFILAFPRFFADFDSFLCPKCDTVDEGASSNQRCRGGRCCRFDPPLWFRWGRFATTKYALLASIVIAVVLSIVLGWSCSKILLSNHVRQYLPRGSSVADLDKQASAKFPSGIGGPYVLVFEATTDSTVLSEPFWSTAMVASESIDTILLADQSHAAMIGLFYTRVPNEKPMILSLPLVEQLLNPSCITSICIGVQTAFNESVNADHTALKVTVLSDQPPTSTSSSEFVHRLRDVVDDLNAEHGHVFKVWLIGMSASTTDAGVSLSREVPLFMGATAGTCLLAIGIVYKSVMIPIRSIFTIALTIIVGFGVLVATHQLGLLQFLHIESISPAVTSEISWMVVTIGFSIILGLALDYDIFLLGRIVEEHENGLSDEAAIQVGVWKTGPVISMAGTIMTIAFSGLLFSSVPMMNQAGVLLVTAVIFDTFVMRPLITPSLLKAIGRLNWWPRKSPPIVCNDAMDILYKEKQSTCSGIISDQS</sequence>
<feature type="transmembrane region" description="Helical" evidence="7">
    <location>
        <begin position="622"/>
        <end position="642"/>
    </location>
</feature>
<keyword evidence="5 7" id="KW-1133">Transmembrane helix</keyword>
<feature type="transmembrane region" description="Helical" evidence="7">
    <location>
        <begin position="739"/>
        <end position="759"/>
    </location>
</feature>
<dbReference type="Gene3D" id="1.20.1640.10">
    <property type="entry name" value="Multidrug efflux transporter AcrB transmembrane domain"/>
    <property type="match status" value="2"/>
</dbReference>
<evidence type="ECO:0000313" key="9">
    <source>
        <dbReference type="EMBL" id="KAF4660307.1"/>
    </source>
</evidence>
<feature type="transmembrane region" description="Helical" evidence="7">
    <location>
        <begin position="304"/>
        <end position="326"/>
    </location>
</feature>
<keyword evidence="10" id="KW-1185">Reference proteome</keyword>
<feature type="transmembrane region" description="Helical" evidence="7">
    <location>
        <begin position="228"/>
        <end position="250"/>
    </location>
</feature>
<dbReference type="Proteomes" id="UP000591131">
    <property type="component" value="Unassembled WGS sequence"/>
</dbReference>
<dbReference type="PANTHER" id="PTHR33406">
    <property type="entry name" value="MEMBRANE PROTEIN MJ1562-RELATED"/>
    <property type="match status" value="1"/>
</dbReference>
<proteinExistence type="inferred from homology"/>
<evidence type="ECO:0000256" key="4">
    <source>
        <dbReference type="ARBA" id="ARBA00022692"/>
    </source>
</evidence>
<dbReference type="SUPFAM" id="SSF82866">
    <property type="entry name" value="Multidrug efflux transporter AcrB transmembrane domain"/>
    <property type="match status" value="2"/>
</dbReference>
<keyword evidence="6 7" id="KW-0472">Membrane</keyword>
<feature type="transmembrane region" description="Helical" evidence="7">
    <location>
        <begin position="262"/>
        <end position="283"/>
    </location>
</feature>
<dbReference type="Pfam" id="PF03176">
    <property type="entry name" value="MMPL"/>
    <property type="match status" value="2"/>
</dbReference>
<feature type="transmembrane region" description="Helical" evidence="7">
    <location>
        <begin position="28"/>
        <end position="49"/>
    </location>
</feature>
<dbReference type="InterPro" id="IPR004869">
    <property type="entry name" value="MMPL_dom"/>
</dbReference>
<feature type="transmembrane region" description="Helical" evidence="7">
    <location>
        <begin position="649"/>
        <end position="668"/>
    </location>
</feature>
<protein>
    <recommendedName>
        <fullName evidence="8">Membrane transport protein MMPL domain-containing protein</fullName>
    </recommendedName>
</protein>
<evidence type="ECO:0000256" key="5">
    <source>
        <dbReference type="ARBA" id="ARBA00022989"/>
    </source>
</evidence>
<organism evidence="9 10">
    <name type="scientific">Perkinsus chesapeaki</name>
    <name type="common">Clam parasite</name>
    <name type="synonym">Perkinsus andrewsi</name>
    <dbReference type="NCBI Taxonomy" id="330153"/>
    <lineage>
        <taxon>Eukaryota</taxon>
        <taxon>Sar</taxon>
        <taxon>Alveolata</taxon>
        <taxon>Perkinsozoa</taxon>
        <taxon>Perkinsea</taxon>
        <taxon>Perkinsida</taxon>
        <taxon>Perkinsidae</taxon>
        <taxon>Perkinsus</taxon>
    </lineage>
</organism>
<dbReference type="AlphaFoldDB" id="A0A7J6LM42"/>
<dbReference type="PANTHER" id="PTHR33406:SF6">
    <property type="entry name" value="MEMBRANE PROTEIN YDGH-RELATED"/>
    <property type="match status" value="1"/>
</dbReference>